<dbReference type="Pfam" id="PF13578">
    <property type="entry name" value="Methyltransf_24"/>
    <property type="match status" value="1"/>
</dbReference>
<organism evidence="1 2">
    <name type="scientific">Leeuwenhoekiella parthenopeia</name>
    <dbReference type="NCBI Taxonomy" id="2890320"/>
    <lineage>
        <taxon>Bacteria</taxon>
        <taxon>Pseudomonadati</taxon>
        <taxon>Bacteroidota</taxon>
        <taxon>Flavobacteriia</taxon>
        <taxon>Flavobacteriales</taxon>
        <taxon>Flavobacteriaceae</taxon>
        <taxon>Leeuwenhoekiella</taxon>
    </lineage>
</organism>
<name>A0ABS8GWM6_9FLAO</name>
<reference evidence="1 2" key="1">
    <citation type="submission" date="2021-11" db="EMBL/GenBank/DDBJ databases">
        <title>Seasonal and diel survey of microbial diversity of the Tyrrhenian coast.</title>
        <authorList>
            <person name="Gattoni G."/>
            <person name="Corral P."/>
        </authorList>
    </citation>
    <scope>NUCLEOTIDE SEQUENCE [LARGE SCALE GENOMIC DNA]</scope>
    <source>
        <strain evidence="1 2">Mr9</strain>
    </source>
</reference>
<gene>
    <name evidence="1" type="ORF">LLW17_16415</name>
</gene>
<accession>A0ABS8GWM6</accession>
<evidence type="ECO:0000313" key="1">
    <source>
        <dbReference type="EMBL" id="MCC4214314.1"/>
    </source>
</evidence>
<dbReference type="GO" id="GO:0008168">
    <property type="term" value="F:methyltransferase activity"/>
    <property type="evidence" value="ECO:0007669"/>
    <property type="project" value="UniProtKB-KW"/>
</dbReference>
<dbReference type="Gene3D" id="3.40.50.150">
    <property type="entry name" value="Vaccinia Virus protein VP39"/>
    <property type="match status" value="1"/>
</dbReference>
<sequence>MWYTAKAYLKFLRKATNQHGVHSPFVYAFVTQCLYDRKSKDDYQKLKQYRQNLLNTSEVIEVTDFGAGSRVFKSNARAVKDITKHAGATLKRMKLLYRVVSYFKPKTILELGTSMGLATSALALPKTGKVTSLEGCPQTADVARQALNTAGINTVEILIGDFSETLKQQKKAGFDLIYFDGNHSKEATLAYFEELLVTAHNDSIWVFDDIYWSEGMTEAWEFIKQHPKVRVTVDCFWLGFVFFRAEQAKEHFTIRL</sequence>
<protein>
    <submittedName>
        <fullName evidence="1">Class I SAM-dependent methyltransferase</fullName>
        <ecNumber evidence="1">2.1.1.-</ecNumber>
    </submittedName>
</protein>
<dbReference type="Proteomes" id="UP001197770">
    <property type="component" value="Unassembled WGS sequence"/>
</dbReference>
<proteinExistence type="predicted"/>
<keyword evidence="2" id="KW-1185">Reference proteome</keyword>
<dbReference type="EC" id="2.1.1.-" evidence="1"/>
<dbReference type="SUPFAM" id="SSF53335">
    <property type="entry name" value="S-adenosyl-L-methionine-dependent methyltransferases"/>
    <property type="match status" value="1"/>
</dbReference>
<keyword evidence="1" id="KW-0808">Transferase</keyword>
<dbReference type="EMBL" id="JAJGMW010000027">
    <property type="protein sequence ID" value="MCC4214314.1"/>
    <property type="molecule type" value="Genomic_DNA"/>
</dbReference>
<dbReference type="InterPro" id="IPR029063">
    <property type="entry name" value="SAM-dependent_MTases_sf"/>
</dbReference>
<keyword evidence="1" id="KW-0489">Methyltransferase</keyword>
<comment type="caution">
    <text evidence="1">The sequence shown here is derived from an EMBL/GenBank/DDBJ whole genome shotgun (WGS) entry which is preliminary data.</text>
</comment>
<dbReference type="GO" id="GO:0032259">
    <property type="term" value="P:methylation"/>
    <property type="evidence" value="ECO:0007669"/>
    <property type="project" value="UniProtKB-KW"/>
</dbReference>
<dbReference type="CDD" id="cd02440">
    <property type="entry name" value="AdoMet_MTases"/>
    <property type="match status" value="1"/>
</dbReference>
<dbReference type="PANTHER" id="PTHR43167:SF1">
    <property type="entry name" value="PUTATIVE (AFU_ORTHOLOGUE AFUA_6G01830)-RELATED"/>
    <property type="match status" value="1"/>
</dbReference>
<evidence type="ECO:0000313" key="2">
    <source>
        <dbReference type="Proteomes" id="UP001197770"/>
    </source>
</evidence>
<dbReference type="RefSeq" id="WP_228231376.1">
    <property type="nucleotide sequence ID" value="NZ_JAJGMW010000027.1"/>
</dbReference>
<dbReference type="PANTHER" id="PTHR43167">
    <property type="entry name" value="PUTATIVE (AFU_ORTHOLOGUE AFUA_6G01830)-RELATED"/>
    <property type="match status" value="1"/>
</dbReference>